<dbReference type="InterPro" id="IPR051316">
    <property type="entry name" value="Zinc-reg_GTPase_activator"/>
</dbReference>
<evidence type="ECO:0000256" key="5">
    <source>
        <dbReference type="ARBA" id="ARBA00049117"/>
    </source>
</evidence>
<accession>A0A367F9X7</accession>
<evidence type="ECO:0000256" key="2">
    <source>
        <dbReference type="ARBA" id="ARBA00022801"/>
    </source>
</evidence>
<dbReference type="InterPro" id="IPR036627">
    <property type="entry name" value="CobW-likC_sf"/>
</dbReference>
<comment type="catalytic activity">
    <reaction evidence="5">
        <text>GTP + H2O = GDP + phosphate + H(+)</text>
        <dbReference type="Rhea" id="RHEA:19669"/>
        <dbReference type="ChEBI" id="CHEBI:15377"/>
        <dbReference type="ChEBI" id="CHEBI:15378"/>
        <dbReference type="ChEBI" id="CHEBI:37565"/>
        <dbReference type="ChEBI" id="CHEBI:43474"/>
        <dbReference type="ChEBI" id="CHEBI:58189"/>
    </reaction>
    <physiologicalReaction direction="left-to-right" evidence="5">
        <dbReference type="Rhea" id="RHEA:19670"/>
    </physiologicalReaction>
</comment>
<dbReference type="RefSeq" id="WP_114020746.1">
    <property type="nucleotide sequence ID" value="NZ_JBEYTF010000003.1"/>
</dbReference>
<evidence type="ECO:0000256" key="4">
    <source>
        <dbReference type="ARBA" id="ARBA00034320"/>
    </source>
</evidence>
<keyword evidence="3" id="KW-0143">Chaperone</keyword>
<dbReference type="GO" id="GO:0005737">
    <property type="term" value="C:cytoplasm"/>
    <property type="evidence" value="ECO:0007669"/>
    <property type="project" value="TreeGrafter"/>
</dbReference>
<dbReference type="InterPro" id="IPR027417">
    <property type="entry name" value="P-loop_NTPase"/>
</dbReference>
<dbReference type="AlphaFoldDB" id="A0A367F9X7"/>
<name>A0A367F9X7_9ACTN</name>
<comment type="similarity">
    <text evidence="4">Belongs to the SIMIBI class G3E GTPase family. ZNG1 subfamily.</text>
</comment>
<sequence length="347" mass="37622">MTHHGREAPKSPAIPVTVLTGFLGAGKTTLVNHILTARHGQRVAVVENEFGDIPVDNDLVVETDEEIVEMANGCCLCCTARTDLIDILNRLARREHLDRVLIETSGMADPNPIAQTFFVDEEVASRFRLDAVVTLVDAGHVTPHLDAWDAGEHHTGPGRQVADQIAVADRVVVNKTDLVEAAELDTLLARLRGINATAGLVTSCHAEVDLDAVLGIGAFDLDRSAQADHRWLTEDDSRHWHDPEIGSVSVEISEQLDRAALERWLGDLAAARGADLYRLKGIMALAGQDCRYVLQGVHRLHELRPGAPWSAAEPRRSRAVFIGRGLDATELTAGLRACAAPRVTAEA</sequence>
<dbReference type="Pfam" id="PF02492">
    <property type="entry name" value="cobW"/>
    <property type="match status" value="1"/>
</dbReference>
<dbReference type="PANTHER" id="PTHR13748">
    <property type="entry name" value="COBW-RELATED"/>
    <property type="match status" value="1"/>
</dbReference>
<keyword evidence="2" id="KW-0378">Hydrolase</keyword>
<evidence type="ECO:0000259" key="6">
    <source>
        <dbReference type="SMART" id="SM00833"/>
    </source>
</evidence>
<dbReference type="EMBL" id="QOIN01000029">
    <property type="protein sequence ID" value="RCG27173.1"/>
    <property type="molecule type" value="Genomic_DNA"/>
</dbReference>
<dbReference type="SUPFAM" id="SSF52540">
    <property type="entry name" value="P-loop containing nucleoside triphosphate hydrolases"/>
    <property type="match status" value="1"/>
</dbReference>
<dbReference type="Gene3D" id="3.30.1220.10">
    <property type="entry name" value="CobW-like, C-terminal domain"/>
    <property type="match status" value="1"/>
</dbReference>
<feature type="domain" description="CobW C-terminal" evidence="6">
    <location>
        <begin position="245"/>
        <end position="339"/>
    </location>
</feature>
<reference evidence="7 8" key="1">
    <citation type="submission" date="2018-06" db="EMBL/GenBank/DDBJ databases">
        <title>Streptomyces reniochalinae sp. nov. and Streptomyces diacarnus sp. nov. from marine sponges.</title>
        <authorList>
            <person name="Li L."/>
        </authorList>
    </citation>
    <scope>NUCLEOTIDE SEQUENCE [LARGE SCALE GENOMIC DNA]</scope>
    <source>
        <strain evidence="7 8">LHW51701</strain>
    </source>
</reference>
<dbReference type="SMART" id="SM00833">
    <property type="entry name" value="CobW_C"/>
    <property type="match status" value="1"/>
</dbReference>
<keyword evidence="8" id="KW-1185">Reference proteome</keyword>
<evidence type="ECO:0000256" key="3">
    <source>
        <dbReference type="ARBA" id="ARBA00023186"/>
    </source>
</evidence>
<dbReference type="InterPro" id="IPR011629">
    <property type="entry name" value="CobW-like_C"/>
</dbReference>
<dbReference type="GO" id="GO:0016787">
    <property type="term" value="F:hydrolase activity"/>
    <property type="evidence" value="ECO:0007669"/>
    <property type="project" value="UniProtKB-KW"/>
</dbReference>
<comment type="caution">
    <text evidence="7">The sequence shown here is derived from an EMBL/GenBank/DDBJ whole genome shotgun (WGS) entry which is preliminary data.</text>
</comment>
<dbReference type="SUPFAM" id="SSF90002">
    <property type="entry name" value="Hypothetical protein YjiA, C-terminal domain"/>
    <property type="match status" value="1"/>
</dbReference>
<dbReference type="PANTHER" id="PTHR13748:SF62">
    <property type="entry name" value="COBW DOMAIN-CONTAINING PROTEIN"/>
    <property type="match status" value="1"/>
</dbReference>
<dbReference type="GO" id="GO:0000166">
    <property type="term" value="F:nucleotide binding"/>
    <property type="evidence" value="ECO:0007669"/>
    <property type="project" value="UniProtKB-KW"/>
</dbReference>
<gene>
    <name evidence="7" type="ORF">DTL70_05670</name>
</gene>
<evidence type="ECO:0000313" key="8">
    <source>
        <dbReference type="Proteomes" id="UP000252914"/>
    </source>
</evidence>
<evidence type="ECO:0000313" key="7">
    <source>
        <dbReference type="EMBL" id="RCG27173.1"/>
    </source>
</evidence>
<evidence type="ECO:0000256" key="1">
    <source>
        <dbReference type="ARBA" id="ARBA00022741"/>
    </source>
</evidence>
<keyword evidence="1" id="KW-0547">Nucleotide-binding</keyword>
<dbReference type="CDD" id="cd03112">
    <property type="entry name" value="CobW-like"/>
    <property type="match status" value="1"/>
</dbReference>
<proteinExistence type="inferred from homology"/>
<dbReference type="Proteomes" id="UP000252914">
    <property type="component" value="Unassembled WGS sequence"/>
</dbReference>
<dbReference type="Pfam" id="PF07683">
    <property type="entry name" value="CobW_C"/>
    <property type="match status" value="1"/>
</dbReference>
<organism evidence="7 8">
    <name type="scientific">Streptomyces diacarni</name>
    <dbReference type="NCBI Taxonomy" id="2800381"/>
    <lineage>
        <taxon>Bacteria</taxon>
        <taxon>Bacillati</taxon>
        <taxon>Actinomycetota</taxon>
        <taxon>Actinomycetes</taxon>
        <taxon>Kitasatosporales</taxon>
        <taxon>Streptomycetaceae</taxon>
        <taxon>Streptomyces</taxon>
    </lineage>
</organism>
<dbReference type="InterPro" id="IPR003495">
    <property type="entry name" value="CobW/HypB/UreG_nucleotide-bd"/>
</dbReference>
<protein>
    <submittedName>
        <fullName evidence="7">GTP-binding protein</fullName>
    </submittedName>
</protein>
<dbReference type="Gene3D" id="3.40.50.300">
    <property type="entry name" value="P-loop containing nucleotide triphosphate hydrolases"/>
    <property type="match status" value="1"/>
</dbReference>